<comment type="caution">
    <text evidence="2">The sequence shown here is derived from an EMBL/GenBank/DDBJ whole genome shotgun (WGS) entry which is preliminary data.</text>
</comment>
<feature type="region of interest" description="Disordered" evidence="1">
    <location>
        <begin position="151"/>
        <end position="256"/>
    </location>
</feature>
<organism evidence="2 3">
    <name type="scientific">Sorghum bicolor</name>
    <name type="common">Sorghum</name>
    <name type="synonym">Sorghum vulgare</name>
    <dbReference type="NCBI Taxonomy" id="4558"/>
    <lineage>
        <taxon>Eukaryota</taxon>
        <taxon>Viridiplantae</taxon>
        <taxon>Streptophyta</taxon>
        <taxon>Embryophyta</taxon>
        <taxon>Tracheophyta</taxon>
        <taxon>Spermatophyta</taxon>
        <taxon>Magnoliopsida</taxon>
        <taxon>Liliopsida</taxon>
        <taxon>Poales</taxon>
        <taxon>Poaceae</taxon>
        <taxon>PACMAD clade</taxon>
        <taxon>Panicoideae</taxon>
        <taxon>Andropogonodae</taxon>
        <taxon>Andropogoneae</taxon>
        <taxon>Sorghinae</taxon>
        <taxon>Sorghum</taxon>
    </lineage>
</organism>
<reference evidence="2" key="1">
    <citation type="journal article" date="2019" name="BMC Genomics">
        <title>A new reference genome for Sorghum bicolor reveals high levels of sequence similarity between sweet and grain genotypes: implications for the genetics of sugar metabolism.</title>
        <authorList>
            <person name="Cooper E.A."/>
            <person name="Brenton Z.W."/>
            <person name="Flinn B.S."/>
            <person name="Jenkins J."/>
            <person name="Shu S."/>
            <person name="Flowers D."/>
            <person name="Luo F."/>
            <person name="Wang Y."/>
            <person name="Xia P."/>
            <person name="Barry K."/>
            <person name="Daum C."/>
            <person name="Lipzen A."/>
            <person name="Yoshinaga Y."/>
            <person name="Schmutz J."/>
            <person name="Saski C."/>
            <person name="Vermerris W."/>
            <person name="Kresovich S."/>
        </authorList>
    </citation>
    <scope>NUCLEOTIDE SEQUENCE</scope>
</reference>
<protein>
    <recommendedName>
        <fullName evidence="4">FAS1 domain-containing protein</fullName>
    </recommendedName>
</protein>
<gene>
    <name evidence="2" type="ORF">BDA96_01G408100</name>
</gene>
<feature type="compositionally biased region" description="Basic residues" evidence="1">
    <location>
        <begin position="232"/>
        <end position="245"/>
    </location>
</feature>
<dbReference type="AlphaFoldDB" id="A0A921S471"/>
<dbReference type="PANTHER" id="PTHR32382">
    <property type="entry name" value="FASCICLIN-LIKE ARABINOGALACTAN PROTEIN"/>
    <property type="match status" value="1"/>
</dbReference>
<accession>A0A921S471</accession>
<dbReference type="SUPFAM" id="SSF82153">
    <property type="entry name" value="FAS1 domain"/>
    <property type="match status" value="1"/>
</dbReference>
<name>A0A921S471_SORBI</name>
<feature type="compositionally biased region" description="Basic residues" evidence="1">
    <location>
        <begin position="169"/>
        <end position="192"/>
    </location>
</feature>
<evidence type="ECO:0000313" key="3">
    <source>
        <dbReference type="Proteomes" id="UP000807115"/>
    </source>
</evidence>
<dbReference type="EMBL" id="CM027680">
    <property type="protein sequence ID" value="KAG0551256.1"/>
    <property type="molecule type" value="Genomic_DNA"/>
</dbReference>
<evidence type="ECO:0000313" key="2">
    <source>
        <dbReference type="EMBL" id="KAG0551256.1"/>
    </source>
</evidence>
<dbReference type="InterPro" id="IPR036378">
    <property type="entry name" value="FAS1_dom_sf"/>
</dbReference>
<sequence length="284" mass="31576">MLNKAKLLAARNYYTRHKTTLGLFVTAVVLAATSALACHAAHNITAILSGRWDLAEFSRELATTGLPDDINGRSTITVLAVDDAHMAPLKARGLPRETLPGARPCLVPKNFAKQTLRHVLSLHVLVDYYDDAKLHRLPGGSPDVSTLFQASGDAPESAGMVKTTERRARGLRAPRRRRRRRRGEHRRLLRQVRPRDALQHLGSSGEWRDRGRLGRSKQAQRLGRHVQEWVRALRRPRGHHGRRGRGVREEGPRRSLLVPSSASTKLLQVCHGVLQQGPGCPRAG</sequence>
<dbReference type="InterPro" id="IPR033254">
    <property type="entry name" value="Plant_FLA"/>
</dbReference>
<proteinExistence type="predicted"/>
<dbReference type="Proteomes" id="UP000807115">
    <property type="component" value="Chromosome 1"/>
</dbReference>
<reference evidence="2" key="2">
    <citation type="submission" date="2020-10" db="EMBL/GenBank/DDBJ databases">
        <authorList>
            <person name="Cooper E.A."/>
            <person name="Brenton Z.W."/>
            <person name="Flinn B.S."/>
            <person name="Jenkins J."/>
            <person name="Shu S."/>
            <person name="Flowers D."/>
            <person name="Luo F."/>
            <person name="Wang Y."/>
            <person name="Xia P."/>
            <person name="Barry K."/>
            <person name="Daum C."/>
            <person name="Lipzen A."/>
            <person name="Yoshinaga Y."/>
            <person name="Schmutz J."/>
            <person name="Saski C."/>
            <person name="Vermerris W."/>
            <person name="Kresovich S."/>
        </authorList>
    </citation>
    <scope>NUCLEOTIDE SEQUENCE</scope>
</reference>
<evidence type="ECO:0000256" key="1">
    <source>
        <dbReference type="SAM" id="MobiDB-lite"/>
    </source>
</evidence>
<dbReference type="PANTHER" id="PTHR32382:SF33">
    <property type="entry name" value="OS02G0726000 PROTEIN"/>
    <property type="match status" value="1"/>
</dbReference>
<evidence type="ECO:0008006" key="4">
    <source>
        <dbReference type="Google" id="ProtNLM"/>
    </source>
</evidence>